<dbReference type="OrthoDB" id="9802901at2"/>
<organism evidence="2 3">
    <name type="scientific">Companilactobacillus nodensis DSM 19682 = JCM 14932 = NBRC 107160</name>
    <dbReference type="NCBI Taxonomy" id="1423775"/>
    <lineage>
        <taxon>Bacteria</taxon>
        <taxon>Bacillati</taxon>
        <taxon>Bacillota</taxon>
        <taxon>Bacilli</taxon>
        <taxon>Lactobacillales</taxon>
        <taxon>Lactobacillaceae</taxon>
        <taxon>Companilactobacillus</taxon>
    </lineage>
</organism>
<dbReference type="AlphaFoldDB" id="A0A0R1K4J5"/>
<protein>
    <submittedName>
        <fullName evidence="2">Orf3</fullName>
    </submittedName>
</protein>
<dbReference type="GO" id="GO:0008270">
    <property type="term" value="F:zinc ion binding"/>
    <property type="evidence" value="ECO:0007669"/>
    <property type="project" value="InterPro"/>
</dbReference>
<dbReference type="Pfam" id="PF01844">
    <property type="entry name" value="HNH"/>
    <property type="match status" value="1"/>
</dbReference>
<dbReference type="InterPro" id="IPR002711">
    <property type="entry name" value="HNH"/>
</dbReference>
<name>A0A0R1K4J5_9LACO</name>
<evidence type="ECO:0000259" key="1">
    <source>
        <dbReference type="SMART" id="SM00507"/>
    </source>
</evidence>
<reference evidence="2 3" key="1">
    <citation type="journal article" date="2015" name="Genome Announc.">
        <title>Expanding the biotechnology potential of lactobacilli through comparative genomics of 213 strains and associated genera.</title>
        <authorList>
            <person name="Sun Z."/>
            <person name="Harris H.M."/>
            <person name="McCann A."/>
            <person name="Guo C."/>
            <person name="Argimon S."/>
            <person name="Zhang W."/>
            <person name="Yang X."/>
            <person name="Jeffery I.B."/>
            <person name="Cooney J.C."/>
            <person name="Kagawa T.F."/>
            <person name="Liu W."/>
            <person name="Song Y."/>
            <person name="Salvetti E."/>
            <person name="Wrobel A."/>
            <person name="Rasinkangas P."/>
            <person name="Parkhill J."/>
            <person name="Rea M.C."/>
            <person name="O'Sullivan O."/>
            <person name="Ritari J."/>
            <person name="Douillard F.P."/>
            <person name="Paul Ross R."/>
            <person name="Yang R."/>
            <person name="Briner A.E."/>
            <person name="Felis G.E."/>
            <person name="de Vos W.M."/>
            <person name="Barrangou R."/>
            <person name="Klaenhammer T.R."/>
            <person name="Caufield P.W."/>
            <person name="Cui Y."/>
            <person name="Zhang H."/>
            <person name="O'Toole P.W."/>
        </authorList>
    </citation>
    <scope>NUCLEOTIDE SEQUENCE [LARGE SCALE GENOMIC DNA]</scope>
    <source>
        <strain evidence="2 3">DSM 19682</strain>
    </source>
</reference>
<dbReference type="Proteomes" id="UP000051248">
    <property type="component" value="Unassembled WGS sequence"/>
</dbReference>
<dbReference type="EMBL" id="AZDZ01000022">
    <property type="protein sequence ID" value="KRK78495.1"/>
    <property type="molecule type" value="Genomic_DNA"/>
</dbReference>
<dbReference type="eggNOG" id="COG1403">
    <property type="taxonomic scope" value="Bacteria"/>
</dbReference>
<sequence>MVLRADRTGQHRVAFDKNKRIILKTQSVCGICGRPVDKRLKYPDPMSPVIDHIIPINKGGHPSDMDNLQLAHWSCNRQKSDKLFKNKENKSVDVKTIGNRNLPQSLDWSKYRS</sequence>
<comment type="caution">
    <text evidence="2">The sequence shown here is derived from an EMBL/GenBank/DDBJ whole genome shotgun (WGS) entry which is preliminary data.</text>
</comment>
<dbReference type="CDD" id="cd00085">
    <property type="entry name" value="HNHc"/>
    <property type="match status" value="1"/>
</dbReference>
<keyword evidence="3" id="KW-1185">Reference proteome</keyword>
<gene>
    <name evidence="2" type="ORF">FD03_GL002268</name>
</gene>
<dbReference type="GO" id="GO:0004519">
    <property type="term" value="F:endonuclease activity"/>
    <property type="evidence" value="ECO:0007669"/>
    <property type="project" value="InterPro"/>
</dbReference>
<feature type="domain" description="HNH nuclease" evidence="1">
    <location>
        <begin position="17"/>
        <end position="77"/>
    </location>
</feature>
<dbReference type="Gene3D" id="1.10.30.50">
    <property type="match status" value="1"/>
</dbReference>
<proteinExistence type="predicted"/>
<dbReference type="RefSeq" id="WP_025024550.1">
    <property type="nucleotide sequence ID" value="NZ_AZDZ01000022.1"/>
</dbReference>
<evidence type="ECO:0000313" key="2">
    <source>
        <dbReference type="EMBL" id="KRK78495.1"/>
    </source>
</evidence>
<dbReference type="SMART" id="SM00507">
    <property type="entry name" value="HNHc"/>
    <property type="match status" value="1"/>
</dbReference>
<dbReference type="PATRIC" id="fig|1423775.4.peg.2306"/>
<dbReference type="STRING" id="1423775.FD03_GL002268"/>
<dbReference type="InterPro" id="IPR003615">
    <property type="entry name" value="HNH_nuc"/>
</dbReference>
<evidence type="ECO:0000313" key="3">
    <source>
        <dbReference type="Proteomes" id="UP000051248"/>
    </source>
</evidence>
<dbReference type="GO" id="GO:0003676">
    <property type="term" value="F:nucleic acid binding"/>
    <property type="evidence" value="ECO:0007669"/>
    <property type="project" value="InterPro"/>
</dbReference>
<accession>A0A0R1K4J5</accession>